<accession>A0A9D1NXP3</accession>
<dbReference type="InterPro" id="IPR032466">
    <property type="entry name" value="Metal_Hydrolase"/>
</dbReference>
<dbReference type="EMBL" id="DVOS01000023">
    <property type="protein sequence ID" value="HIV22726.1"/>
    <property type="molecule type" value="Genomic_DNA"/>
</dbReference>
<evidence type="ECO:0000313" key="3">
    <source>
        <dbReference type="EMBL" id="HIV22726.1"/>
    </source>
</evidence>
<dbReference type="SUPFAM" id="SSF51556">
    <property type="entry name" value="Metallo-dependent hydrolases"/>
    <property type="match status" value="1"/>
</dbReference>
<dbReference type="PANTHER" id="PTHR21240:SF28">
    <property type="entry name" value="ISO-OROTATE DECARBOXYLASE (EUROFUNG)"/>
    <property type="match status" value="1"/>
</dbReference>
<evidence type="ECO:0000313" key="4">
    <source>
        <dbReference type="Proteomes" id="UP000886889"/>
    </source>
</evidence>
<dbReference type="Proteomes" id="UP000886889">
    <property type="component" value="Unassembled WGS sequence"/>
</dbReference>
<dbReference type="InterPro" id="IPR006680">
    <property type="entry name" value="Amidohydro-rel"/>
</dbReference>
<name>A0A9D1NXP3_9FIRM</name>
<dbReference type="PANTHER" id="PTHR21240">
    <property type="entry name" value="2-AMINO-3-CARBOXYLMUCONATE-6-SEMIALDEHYDE DECARBOXYLASE"/>
    <property type="match status" value="1"/>
</dbReference>
<organism evidence="3 4">
    <name type="scientific">Candidatus Merdiplasma excrementigallinarum</name>
    <dbReference type="NCBI Taxonomy" id="2840864"/>
    <lineage>
        <taxon>Bacteria</taxon>
        <taxon>Bacillati</taxon>
        <taxon>Bacillota</taxon>
        <taxon>Clostridia</taxon>
        <taxon>Lachnospirales</taxon>
        <taxon>Lachnospiraceae</taxon>
        <taxon>Lachnospiraceae incertae sedis</taxon>
        <taxon>Candidatus Merdiplasma</taxon>
    </lineage>
</organism>
<dbReference type="GO" id="GO:0016787">
    <property type="term" value="F:hydrolase activity"/>
    <property type="evidence" value="ECO:0007669"/>
    <property type="project" value="InterPro"/>
</dbReference>
<gene>
    <name evidence="3" type="ORF">IAC80_02175</name>
</gene>
<dbReference type="Gene3D" id="3.20.20.140">
    <property type="entry name" value="Metal-dependent hydrolases"/>
    <property type="match status" value="1"/>
</dbReference>
<dbReference type="AlphaFoldDB" id="A0A9D1NXP3"/>
<dbReference type="InterPro" id="IPR032465">
    <property type="entry name" value="ACMSD"/>
</dbReference>
<reference evidence="3" key="1">
    <citation type="submission" date="2020-10" db="EMBL/GenBank/DDBJ databases">
        <authorList>
            <person name="Gilroy R."/>
        </authorList>
    </citation>
    <scope>NUCLEOTIDE SEQUENCE</scope>
    <source>
        <strain evidence="3">ChiBcec6-7307</strain>
    </source>
</reference>
<reference evidence="3" key="2">
    <citation type="journal article" date="2021" name="PeerJ">
        <title>Extensive microbial diversity within the chicken gut microbiome revealed by metagenomics and culture.</title>
        <authorList>
            <person name="Gilroy R."/>
            <person name="Ravi A."/>
            <person name="Getino M."/>
            <person name="Pursley I."/>
            <person name="Horton D.L."/>
            <person name="Alikhan N.F."/>
            <person name="Baker D."/>
            <person name="Gharbi K."/>
            <person name="Hall N."/>
            <person name="Watson M."/>
            <person name="Adriaenssens E.M."/>
            <person name="Foster-Nyarko E."/>
            <person name="Jarju S."/>
            <person name="Secka A."/>
            <person name="Antonio M."/>
            <person name="Oren A."/>
            <person name="Chaudhuri R.R."/>
            <person name="La Ragione R."/>
            <person name="Hildebrand F."/>
            <person name="Pallen M.J."/>
        </authorList>
    </citation>
    <scope>NUCLEOTIDE SEQUENCE</scope>
    <source>
        <strain evidence="3">ChiBcec6-7307</strain>
    </source>
</reference>
<proteinExistence type="predicted"/>
<sequence length="308" mass="34914">MKPFQIWDSHVHLFPPEIYQNWDKYAAMDETFANLTRKPANGKGTEEAWVNIEEALACADEAGVWGLGMQGWYWNDPGLMRLHNDYMAEALKKYPDRLRGFISVNPKFGREALDEIERCASLGFSGIGELGPGGNGYDFEDPGFTAVLECAMAYDLPVCIHCGEPVGHKYPGKDMTPLSPLPEIVRKYPKLKLILAHMGGGLPFYALNPRYRKHFQNVWYDMATNPLLYHISSIRAVIDMAGADHLLFGSDFPLLLYPSRCRQADMTMFVEDIRNHAGLSPKEWELVMGDNFQELMSKKSIDTEEHLC</sequence>
<evidence type="ECO:0000259" key="2">
    <source>
        <dbReference type="Pfam" id="PF04909"/>
    </source>
</evidence>
<dbReference type="Pfam" id="PF04909">
    <property type="entry name" value="Amidohydro_2"/>
    <property type="match status" value="1"/>
</dbReference>
<dbReference type="GO" id="GO:0019748">
    <property type="term" value="P:secondary metabolic process"/>
    <property type="evidence" value="ECO:0007669"/>
    <property type="project" value="TreeGrafter"/>
</dbReference>
<evidence type="ECO:0000256" key="1">
    <source>
        <dbReference type="ARBA" id="ARBA00023239"/>
    </source>
</evidence>
<dbReference type="GO" id="GO:0005737">
    <property type="term" value="C:cytoplasm"/>
    <property type="evidence" value="ECO:0007669"/>
    <property type="project" value="TreeGrafter"/>
</dbReference>
<dbReference type="GO" id="GO:0016831">
    <property type="term" value="F:carboxy-lyase activity"/>
    <property type="evidence" value="ECO:0007669"/>
    <property type="project" value="InterPro"/>
</dbReference>
<protein>
    <submittedName>
        <fullName evidence="3">Amidohydrolase</fullName>
    </submittedName>
</protein>
<comment type="caution">
    <text evidence="3">The sequence shown here is derived from an EMBL/GenBank/DDBJ whole genome shotgun (WGS) entry which is preliminary data.</text>
</comment>
<feature type="domain" description="Amidohydrolase-related" evidence="2">
    <location>
        <begin position="8"/>
        <end position="291"/>
    </location>
</feature>
<keyword evidence="1" id="KW-0456">Lyase</keyword>